<evidence type="ECO:0000256" key="2">
    <source>
        <dbReference type="PROSITE-ProRule" id="PRU00169"/>
    </source>
</evidence>
<gene>
    <name evidence="4" type="ORF">SAMN05421827_11256</name>
</gene>
<keyword evidence="1 2" id="KW-0597">Phosphoprotein</keyword>
<organism evidence="4 5">
    <name type="scientific">Pedobacter terrae</name>
    <dbReference type="NCBI Taxonomy" id="405671"/>
    <lineage>
        <taxon>Bacteria</taxon>
        <taxon>Pseudomonadati</taxon>
        <taxon>Bacteroidota</taxon>
        <taxon>Sphingobacteriia</taxon>
        <taxon>Sphingobacteriales</taxon>
        <taxon>Sphingobacteriaceae</taxon>
        <taxon>Pedobacter</taxon>
    </lineage>
</organism>
<proteinExistence type="predicted"/>
<dbReference type="InterPro" id="IPR001789">
    <property type="entry name" value="Sig_transdc_resp-reg_receiver"/>
</dbReference>
<evidence type="ECO:0000313" key="5">
    <source>
        <dbReference type="Proteomes" id="UP000199643"/>
    </source>
</evidence>
<dbReference type="EMBL" id="FNCH01000012">
    <property type="protein sequence ID" value="SDG86957.1"/>
    <property type="molecule type" value="Genomic_DNA"/>
</dbReference>
<evidence type="ECO:0000259" key="3">
    <source>
        <dbReference type="PROSITE" id="PS50110"/>
    </source>
</evidence>
<dbReference type="GO" id="GO:0000160">
    <property type="term" value="P:phosphorelay signal transduction system"/>
    <property type="evidence" value="ECO:0007669"/>
    <property type="project" value="InterPro"/>
</dbReference>
<dbReference type="Proteomes" id="UP000199643">
    <property type="component" value="Unassembled WGS sequence"/>
</dbReference>
<reference evidence="5" key="1">
    <citation type="submission" date="2016-10" db="EMBL/GenBank/DDBJ databases">
        <authorList>
            <person name="Varghese N."/>
            <person name="Submissions S."/>
        </authorList>
    </citation>
    <scope>NUCLEOTIDE SEQUENCE [LARGE SCALE GENOMIC DNA]</scope>
    <source>
        <strain evidence="5">DSM 17933</strain>
    </source>
</reference>
<evidence type="ECO:0000313" key="4">
    <source>
        <dbReference type="EMBL" id="SDG86957.1"/>
    </source>
</evidence>
<dbReference type="Pfam" id="PF00072">
    <property type="entry name" value="Response_reg"/>
    <property type="match status" value="1"/>
</dbReference>
<dbReference type="PROSITE" id="PS50110">
    <property type="entry name" value="RESPONSE_REGULATORY"/>
    <property type="match status" value="1"/>
</dbReference>
<dbReference type="PANTHER" id="PTHR44591">
    <property type="entry name" value="STRESS RESPONSE REGULATOR PROTEIN 1"/>
    <property type="match status" value="1"/>
</dbReference>
<sequence length="524" mass="61520">MIYFYKNMQETKILWADDEIDLLKPHILLLNDKGYHVTTFTNGNDALEAFGKAHFDLVFLDENMPGMSGIETLSAIKNLNPDVPVVLITKSEEENLMEDAIGSKIDDYLIKPVNPKQVLLTIKKLIDNKRLVSEKTSMAYQQDFRRLGMTLGDRLNYEEWIDVYKKIVFWELELEKLDDPQMHEILTMQKQEANTQFTKFIEENYLDWIKDKDKAPLLSNELLKKKAFPLINDNTPVFFILIDNLRYDQWKIINPLISEYFRIDEEDMYTSILPTATQYARNAIFSGMMPLDMEKRFPQLWQNDDDEGGKNMHEEAFLSDNIKRNLRKDCKFSYHKILTFEQGKDLVEQTNNLLHNDFNAIVFNFVDMLSHARTDMQMIRELANDDAAYRSLTLSWFEHSPLWDLLKKISQKKVKVIITTDHGTIRVKKPVKVIGDRSTNTNLRYKQGRNLNFNAKEVFLIKNPHDALLPKINISSSYIFAREDSYFVYPNNYNQFVNYYNETFQHGGISLEEMIIPVVTYSPR</sequence>
<dbReference type="AlphaFoldDB" id="A0A1G7XRZ0"/>
<dbReference type="SMART" id="SM00448">
    <property type="entry name" value="REC"/>
    <property type="match status" value="1"/>
</dbReference>
<dbReference type="InterPro" id="IPR011006">
    <property type="entry name" value="CheY-like_superfamily"/>
</dbReference>
<dbReference type="InterPro" id="IPR050595">
    <property type="entry name" value="Bact_response_regulator"/>
</dbReference>
<feature type="modified residue" description="4-aspartylphosphate" evidence="2">
    <location>
        <position position="61"/>
    </location>
</feature>
<feature type="domain" description="Response regulatory" evidence="3">
    <location>
        <begin position="12"/>
        <end position="126"/>
    </location>
</feature>
<dbReference type="Gene3D" id="3.40.50.2300">
    <property type="match status" value="1"/>
</dbReference>
<dbReference type="SUPFAM" id="SSF52172">
    <property type="entry name" value="CheY-like"/>
    <property type="match status" value="1"/>
</dbReference>
<protein>
    <submittedName>
        <fullName evidence="4">Response regulator receiver domain-containing protein</fullName>
    </submittedName>
</protein>
<dbReference type="CDD" id="cd00156">
    <property type="entry name" value="REC"/>
    <property type="match status" value="1"/>
</dbReference>
<dbReference type="InterPro" id="IPR017850">
    <property type="entry name" value="Alkaline_phosphatase_core_sf"/>
</dbReference>
<name>A0A1G7XRZ0_9SPHI</name>
<keyword evidence="5" id="KW-1185">Reference proteome</keyword>
<evidence type="ECO:0000256" key="1">
    <source>
        <dbReference type="ARBA" id="ARBA00022553"/>
    </source>
</evidence>
<dbReference type="SUPFAM" id="SSF53649">
    <property type="entry name" value="Alkaline phosphatase-like"/>
    <property type="match status" value="1"/>
</dbReference>
<dbReference type="Pfam" id="PF08665">
    <property type="entry name" value="PglZ"/>
    <property type="match status" value="1"/>
</dbReference>
<dbReference type="STRING" id="405671.SAMN05421827_11256"/>
<accession>A0A1G7XRZ0</accession>
<dbReference type="PANTHER" id="PTHR44591:SF3">
    <property type="entry name" value="RESPONSE REGULATORY DOMAIN-CONTAINING PROTEIN"/>
    <property type="match status" value="1"/>
</dbReference>